<protein>
    <submittedName>
        <fullName evidence="2">Uncharacterized protein</fullName>
    </submittedName>
</protein>
<feature type="compositionally biased region" description="Low complexity" evidence="1">
    <location>
        <begin position="310"/>
        <end position="324"/>
    </location>
</feature>
<gene>
    <name evidence="2" type="ORF">P154DRAFT_28611</name>
</gene>
<feature type="compositionally biased region" description="Basic and acidic residues" evidence="1">
    <location>
        <begin position="67"/>
        <end position="83"/>
    </location>
</feature>
<feature type="compositionally biased region" description="Polar residues" evidence="1">
    <location>
        <begin position="212"/>
        <end position="223"/>
    </location>
</feature>
<feature type="compositionally biased region" description="Polar residues" evidence="1">
    <location>
        <begin position="154"/>
        <end position="170"/>
    </location>
</feature>
<evidence type="ECO:0000256" key="1">
    <source>
        <dbReference type="SAM" id="MobiDB-lite"/>
    </source>
</evidence>
<feature type="compositionally biased region" description="Pro residues" evidence="1">
    <location>
        <begin position="113"/>
        <end position="134"/>
    </location>
</feature>
<evidence type="ECO:0000313" key="3">
    <source>
        <dbReference type="Proteomes" id="UP000799779"/>
    </source>
</evidence>
<feature type="compositionally biased region" description="Polar residues" evidence="1">
    <location>
        <begin position="294"/>
        <end position="303"/>
    </location>
</feature>
<dbReference type="EMBL" id="ML977656">
    <property type="protein sequence ID" value="KAF1994557.1"/>
    <property type="molecule type" value="Genomic_DNA"/>
</dbReference>
<evidence type="ECO:0000313" key="2">
    <source>
        <dbReference type="EMBL" id="KAF1994557.1"/>
    </source>
</evidence>
<dbReference type="OrthoDB" id="3357271at2759"/>
<name>A0A6A5W046_9PLEO</name>
<feature type="region of interest" description="Disordered" evidence="1">
    <location>
        <begin position="1"/>
        <end position="365"/>
    </location>
</feature>
<accession>A0A6A5W046</accession>
<proteinExistence type="predicted"/>
<organism evidence="2 3">
    <name type="scientific">Amniculicola lignicola CBS 123094</name>
    <dbReference type="NCBI Taxonomy" id="1392246"/>
    <lineage>
        <taxon>Eukaryota</taxon>
        <taxon>Fungi</taxon>
        <taxon>Dikarya</taxon>
        <taxon>Ascomycota</taxon>
        <taxon>Pezizomycotina</taxon>
        <taxon>Dothideomycetes</taxon>
        <taxon>Pleosporomycetidae</taxon>
        <taxon>Pleosporales</taxon>
        <taxon>Amniculicolaceae</taxon>
        <taxon>Amniculicola</taxon>
    </lineage>
</organism>
<reference evidence="2" key="1">
    <citation type="journal article" date="2020" name="Stud. Mycol.">
        <title>101 Dothideomycetes genomes: a test case for predicting lifestyles and emergence of pathogens.</title>
        <authorList>
            <person name="Haridas S."/>
            <person name="Albert R."/>
            <person name="Binder M."/>
            <person name="Bloem J."/>
            <person name="Labutti K."/>
            <person name="Salamov A."/>
            <person name="Andreopoulos B."/>
            <person name="Baker S."/>
            <person name="Barry K."/>
            <person name="Bills G."/>
            <person name="Bluhm B."/>
            <person name="Cannon C."/>
            <person name="Castanera R."/>
            <person name="Culley D."/>
            <person name="Daum C."/>
            <person name="Ezra D."/>
            <person name="Gonzalez J."/>
            <person name="Henrissat B."/>
            <person name="Kuo A."/>
            <person name="Liang C."/>
            <person name="Lipzen A."/>
            <person name="Lutzoni F."/>
            <person name="Magnuson J."/>
            <person name="Mondo S."/>
            <person name="Nolan M."/>
            <person name="Ohm R."/>
            <person name="Pangilinan J."/>
            <person name="Park H.-J."/>
            <person name="Ramirez L."/>
            <person name="Alfaro M."/>
            <person name="Sun H."/>
            <person name="Tritt A."/>
            <person name="Yoshinaga Y."/>
            <person name="Zwiers L.-H."/>
            <person name="Turgeon B."/>
            <person name="Goodwin S."/>
            <person name="Spatafora J."/>
            <person name="Crous P."/>
            <person name="Grigoriev I."/>
        </authorList>
    </citation>
    <scope>NUCLEOTIDE SEQUENCE</scope>
    <source>
        <strain evidence="2">CBS 123094</strain>
    </source>
</reference>
<feature type="compositionally biased region" description="Basic and acidic residues" evidence="1">
    <location>
        <begin position="1"/>
        <end position="16"/>
    </location>
</feature>
<dbReference type="Proteomes" id="UP000799779">
    <property type="component" value="Unassembled WGS sequence"/>
</dbReference>
<sequence>MGKGRGDAKEDPHEHQSAPLSTLKDPSSFAPPPRHIAHHGAQAASPGSSAPSDSGGLGAPVPSTRQTLREKREAEARAEEEANRPPPGPYRADTTGLSSSNLPKPPVRRAGMEPPPPVTNSARRPPPILPPRLPPRQNSNPDAYTPAPPPPYSMTAQETAPAQGQLNQGALSRLAQAGVSVPGLDIGRTTSPPLPPRHTPSPAQTPTSPSTRPGNGSQLSELQSRFARMSAPSSDRQDSPTESTWAEKKAALRTASNLRNDPSKVSLSDARSAASTANNFRQRHGEQTAAGWQKVNSLNQQYGVTDRANSYASPASPPLAAQSPTQGGFGKKPPPPPPPKKRGLAGNATSPTEPPPIPLSSKPKF</sequence>
<dbReference type="AlphaFoldDB" id="A0A6A5W046"/>
<dbReference type="PRINTS" id="PR01217">
    <property type="entry name" value="PRICHEXTENSN"/>
</dbReference>
<feature type="compositionally biased region" description="Basic and acidic residues" evidence="1">
    <location>
        <begin position="235"/>
        <end position="250"/>
    </location>
</feature>
<keyword evidence="3" id="KW-1185">Reference proteome</keyword>
<feature type="compositionally biased region" description="Low complexity" evidence="1">
    <location>
        <begin position="40"/>
        <end position="54"/>
    </location>
</feature>
<feature type="compositionally biased region" description="Low complexity" evidence="1">
    <location>
        <begin position="200"/>
        <end position="211"/>
    </location>
</feature>
<feature type="compositionally biased region" description="Polar residues" evidence="1">
    <location>
        <begin position="254"/>
        <end position="266"/>
    </location>
</feature>